<dbReference type="RefSeq" id="YP_009855822.1">
    <property type="nucleotide sequence ID" value="NC_048847.1"/>
</dbReference>
<proteinExistence type="predicted"/>
<dbReference type="EMBL" id="MN877442">
    <property type="protein sequence ID" value="QHZ59868.1"/>
    <property type="molecule type" value="Genomic_DNA"/>
</dbReference>
<dbReference type="Proteomes" id="UP000479357">
    <property type="component" value="Segment"/>
</dbReference>
<evidence type="ECO:0000313" key="2">
    <source>
        <dbReference type="Proteomes" id="UP000479357"/>
    </source>
</evidence>
<organism evidence="1 2">
    <name type="scientific">Alteromonas phage vB_AmeM_PT11-V22</name>
    <dbReference type="NCBI Taxonomy" id="2704031"/>
    <lineage>
        <taxon>Viruses</taxon>
        <taxon>Duplodnaviria</taxon>
        <taxon>Heunggongvirae</taxon>
        <taxon>Uroviricota</taxon>
        <taxon>Caudoviricetes</taxon>
        <taxon>Myoalterovirus</taxon>
        <taxon>Myoalterovirus PT11V22</taxon>
    </lineage>
</organism>
<evidence type="ECO:0000313" key="1">
    <source>
        <dbReference type="EMBL" id="QHZ59868.1"/>
    </source>
</evidence>
<accession>A0A6C0R0Y7</accession>
<keyword evidence="2" id="KW-1185">Reference proteome</keyword>
<protein>
    <submittedName>
        <fullName evidence="1">Uncharacterized protein</fullName>
    </submittedName>
</protein>
<sequence length="88" mass="10341">MDNNMQDKLISMRYSLQNDIASKTGQQVAVQIRQLGTKRFDSLYRYDIMNPANPFEAQSFDVFVDRKGNVYWDVARDMNEDMNQKPIN</sequence>
<name>A0A6C0R0Y7_9CAUD</name>
<dbReference type="GeneID" id="55626562"/>
<reference evidence="1 2" key="1">
    <citation type="submission" date="2019-12" db="EMBL/GenBank/DDBJ databases">
        <title>Alteromonas phage V22 represents a new genus of marine bacteriophages that requires a novel tail fiber chaperone for host recognition.</title>
        <authorList>
            <person name="Gonzalez-Serrano R."/>
            <person name="Dunne M."/>
            <person name="Rosselli R."/>
            <person name="Martin-Cuadrado A.-B."/>
            <person name="Grosboillot V."/>
            <person name="Zinsli L."/>
            <person name="Roda-Garcia J.J."/>
            <person name="Loessner M.J."/>
            <person name="Rodriguez-Valera F."/>
        </authorList>
    </citation>
    <scope>NUCLEOTIDE SEQUENCE [LARGE SCALE GENOMIC DNA]</scope>
</reference>
<dbReference type="KEGG" id="vg:55626562"/>